<evidence type="ECO:0000313" key="4">
    <source>
        <dbReference type="EMBL" id="MBB6481413.1"/>
    </source>
</evidence>
<comment type="caution">
    <text evidence="4">The sequence shown here is derived from an EMBL/GenBank/DDBJ whole genome shotgun (WGS) entry which is preliminary data.</text>
</comment>
<proteinExistence type="predicted"/>
<dbReference type="InterPro" id="IPR009057">
    <property type="entry name" value="Homeodomain-like_sf"/>
</dbReference>
<gene>
    <name evidence="4" type="ORF">HNR50_003093</name>
</gene>
<reference evidence="4 5" key="1">
    <citation type="submission" date="2020-08" db="EMBL/GenBank/DDBJ databases">
        <title>Genomic Encyclopedia of Type Strains, Phase IV (KMG-IV): sequencing the most valuable type-strain genomes for metagenomic binning, comparative biology and taxonomic classification.</title>
        <authorList>
            <person name="Goeker M."/>
        </authorList>
    </citation>
    <scope>NUCLEOTIDE SEQUENCE [LARGE SCALE GENOMIC DNA]</scope>
    <source>
        <strain evidence="4 5">DSM 2461</strain>
    </source>
</reference>
<keyword evidence="1 2" id="KW-0238">DNA-binding</keyword>
<evidence type="ECO:0000256" key="1">
    <source>
        <dbReference type="ARBA" id="ARBA00023125"/>
    </source>
</evidence>
<dbReference type="GO" id="GO:0003677">
    <property type="term" value="F:DNA binding"/>
    <property type="evidence" value="ECO:0007669"/>
    <property type="project" value="UniProtKB-UniRule"/>
</dbReference>
<dbReference type="InterPro" id="IPR001647">
    <property type="entry name" value="HTH_TetR"/>
</dbReference>
<organism evidence="4 5">
    <name type="scientific">Spirochaeta isovalerica</name>
    <dbReference type="NCBI Taxonomy" id="150"/>
    <lineage>
        <taxon>Bacteria</taxon>
        <taxon>Pseudomonadati</taxon>
        <taxon>Spirochaetota</taxon>
        <taxon>Spirochaetia</taxon>
        <taxon>Spirochaetales</taxon>
        <taxon>Spirochaetaceae</taxon>
        <taxon>Spirochaeta</taxon>
    </lineage>
</organism>
<dbReference type="Pfam" id="PF00440">
    <property type="entry name" value="TetR_N"/>
    <property type="match status" value="1"/>
</dbReference>
<protein>
    <submittedName>
        <fullName evidence="4">AcrR family transcriptional regulator</fullName>
    </submittedName>
</protein>
<dbReference type="PRINTS" id="PR00455">
    <property type="entry name" value="HTHTETR"/>
</dbReference>
<name>A0A841RBU8_9SPIO</name>
<evidence type="ECO:0000256" key="2">
    <source>
        <dbReference type="PROSITE-ProRule" id="PRU00335"/>
    </source>
</evidence>
<dbReference type="InterPro" id="IPR036271">
    <property type="entry name" value="Tet_transcr_reg_TetR-rel_C_sf"/>
</dbReference>
<feature type="domain" description="HTH tetR-type" evidence="3">
    <location>
        <begin position="18"/>
        <end position="78"/>
    </location>
</feature>
<dbReference type="PANTHER" id="PTHR30328">
    <property type="entry name" value="TRANSCRIPTIONAL REPRESSOR"/>
    <property type="match status" value="1"/>
</dbReference>
<dbReference type="PANTHER" id="PTHR30328:SF54">
    <property type="entry name" value="HTH-TYPE TRANSCRIPTIONAL REPRESSOR SCO4008"/>
    <property type="match status" value="1"/>
</dbReference>
<feature type="DNA-binding region" description="H-T-H motif" evidence="2">
    <location>
        <begin position="41"/>
        <end position="60"/>
    </location>
</feature>
<evidence type="ECO:0000259" key="3">
    <source>
        <dbReference type="PROSITE" id="PS50977"/>
    </source>
</evidence>
<dbReference type="PROSITE" id="PS50977">
    <property type="entry name" value="HTH_TETR_2"/>
    <property type="match status" value="1"/>
</dbReference>
<dbReference type="EMBL" id="JACHGJ010000006">
    <property type="protein sequence ID" value="MBB6481413.1"/>
    <property type="molecule type" value="Genomic_DNA"/>
</dbReference>
<dbReference type="InterPro" id="IPR050109">
    <property type="entry name" value="HTH-type_TetR-like_transc_reg"/>
</dbReference>
<dbReference type="Gene3D" id="1.10.357.10">
    <property type="entry name" value="Tetracycline Repressor, domain 2"/>
    <property type="match status" value="1"/>
</dbReference>
<accession>A0A841RBU8</accession>
<sequence>MAAEENKFHKSTFDKIDPERKQRIIDVAVSHFAKFGFKATNINNIASDAGISIGSMYSYFESKDDLFLTIGDYGYSLLARALSEVNRKQDDHLKIFEELLRASRRYALEYPEMNQVYLEMTTQGMSSLSEKLSYQLEDITAKLYHSILKKAQDEGRIDPAIDINVVSFCLDNLIMMFQYSYTSDYYRNRMRIFLGDDEPDEEDLIEKVMLFIKRALTKSE</sequence>
<dbReference type="Proteomes" id="UP000587760">
    <property type="component" value="Unassembled WGS sequence"/>
</dbReference>
<evidence type="ECO:0000313" key="5">
    <source>
        <dbReference type="Proteomes" id="UP000587760"/>
    </source>
</evidence>
<dbReference type="RefSeq" id="WP_184747661.1">
    <property type="nucleotide sequence ID" value="NZ_JACHGJ010000006.1"/>
</dbReference>
<dbReference type="SUPFAM" id="SSF48498">
    <property type="entry name" value="Tetracyclin repressor-like, C-terminal domain"/>
    <property type="match status" value="1"/>
</dbReference>
<keyword evidence="5" id="KW-1185">Reference proteome</keyword>
<dbReference type="SUPFAM" id="SSF46689">
    <property type="entry name" value="Homeodomain-like"/>
    <property type="match status" value="1"/>
</dbReference>
<dbReference type="AlphaFoldDB" id="A0A841RBU8"/>